<dbReference type="Gene3D" id="3.30.379.10">
    <property type="entry name" value="Chitobiase/beta-hexosaminidase domain 2-like"/>
    <property type="match status" value="1"/>
</dbReference>
<dbReference type="Gene3D" id="3.20.20.80">
    <property type="entry name" value="Glycosidases"/>
    <property type="match status" value="1"/>
</dbReference>
<dbReference type="PROSITE" id="PS51318">
    <property type="entry name" value="TAT"/>
    <property type="match status" value="1"/>
</dbReference>
<dbReference type="AlphaFoldDB" id="A0A6G4A9P3"/>
<keyword evidence="5 7" id="KW-0326">Glycosidase</keyword>
<protein>
    <recommendedName>
        <fullName evidence="7">Xylan alpha-1,2-glucuronidase</fullName>
        <ecNumber evidence="7">3.2.1.131</ecNumber>
    </recommendedName>
</protein>
<dbReference type="EMBL" id="JAAIKT010000001">
    <property type="protein sequence ID" value="NEW69217.1"/>
    <property type="molecule type" value="Genomic_DNA"/>
</dbReference>
<keyword evidence="4 7" id="KW-0119">Carbohydrate metabolism</keyword>
<dbReference type="InterPro" id="IPR006311">
    <property type="entry name" value="TAT_signal"/>
</dbReference>
<dbReference type="SUPFAM" id="SSF55545">
    <property type="entry name" value="beta-N-acetylhexosaminidase-like domain"/>
    <property type="match status" value="1"/>
</dbReference>
<dbReference type="PANTHER" id="PTHR39207">
    <property type="entry name" value="ALPHA-GLUCURONIDASE A"/>
    <property type="match status" value="1"/>
</dbReference>
<keyword evidence="2 7" id="KW-0858">Xylan degradation</keyword>
<evidence type="ECO:0000256" key="5">
    <source>
        <dbReference type="ARBA" id="ARBA00023295"/>
    </source>
</evidence>
<dbReference type="InterPro" id="IPR008979">
    <property type="entry name" value="Galactose-bd-like_sf"/>
</dbReference>
<dbReference type="Pfam" id="PF07488">
    <property type="entry name" value="Glyco_hydro_67M"/>
    <property type="match status" value="1"/>
</dbReference>
<evidence type="ECO:0000256" key="4">
    <source>
        <dbReference type="ARBA" id="ARBA00023277"/>
    </source>
</evidence>
<dbReference type="InterPro" id="IPR037054">
    <property type="entry name" value="A-glucoronidase_C_sf"/>
</dbReference>
<dbReference type="InterPro" id="IPR029018">
    <property type="entry name" value="Hex-like_dom2"/>
</dbReference>
<dbReference type="EC" id="3.2.1.131" evidence="7"/>
<evidence type="ECO:0000256" key="3">
    <source>
        <dbReference type="ARBA" id="ARBA00022801"/>
    </source>
</evidence>
<keyword evidence="3 7" id="KW-0378">Hydrolase</keyword>
<dbReference type="GO" id="GO:0046559">
    <property type="term" value="F:alpha-glucuronidase activity"/>
    <property type="evidence" value="ECO:0007669"/>
    <property type="project" value="InterPro"/>
</dbReference>
<evidence type="ECO:0000259" key="11">
    <source>
        <dbReference type="Pfam" id="PF07488"/>
    </source>
</evidence>
<dbReference type="SUPFAM" id="SSF51445">
    <property type="entry name" value="(Trans)glycosidases"/>
    <property type="match status" value="1"/>
</dbReference>
<accession>A0A6G4A9P3</accession>
<dbReference type="InterPro" id="IPR011100">
    <property type="entry name" value="Glyco_hydro_67_cat"/>
</dbReference>
<evidence type="ECO:0000259" key="10">
    <source>
        <dbReference type="Pfam" id="PF07477"/>
    </source>
</evidence>
<evidence type="ECO:0000256" key="6">
    <source>
        <dbReference type="ARBA" id="ARBA00023326"/>
    </source>
</evidence>
<evidence type="ECO:0000259" key="9">
    <source>
        <dbReference type="Pfam" id="PF03648"/>
    </source>
</evidence>
<dbReference type="GO" id="GO:0005576">
    <property type="term" value="C:extracellular region"/>
    <property type="evidence" value="ECO:0007669"/>
    <property type="project" value="InterPro"/>
</dbReference>
<comment type="similarity">
    <text evidence="1 7">Belongs to the glycosyl hydrolase 67 family.</text>
</comment>
<dbReference type="Proteomes" id="UP000476310">
    <property type="component" value="Unassembled WGS sequence"/>
</dbReference>
<keyword evidence="13" id="KW-1185">Reference proteome</keyword>
<name>A0A6G4A9P3_9ACTN</name>
<evidence type="ECO:0000313" key="12">
    <source>
        <dbReference type="EMBL" id="NEW69217.1"/>
    </source>
</evidence>
<evidence type="ECO:0000256" key="2">
    <source>
        <dbReference type="ARBA" id="ARBA00022651"/>
    </source>
</evidence>
<dbReference type="InterPro" id="IPR005154">
    <property type="entry name" value="Glyco_hydro_67_aGlcAse_N"/>
</dbReference>
<dbReference type="GO" id="GO:0045493">
    <property type="term" value="P:xylan catabolic process"/>
    <property type="evidence" value="ECO:0007669"/>
    <property type="project" value="UniProtKB-KW"/>
</dbReference>
<dbReference type="GO" id="GO:0033939">
    <property type="term" value="F:xylan alpha-1,2-glucuronosidase activity"/>
    <property type="evidence" value="ECO:0007669"/>
    <property type="project" value="UniProtKB-EC"/>
</dbReference>
<feature type="signal peptide" evidence="8">
    <location>
        <begin position="1"/>
        <end position="32"/>
    </location>
</feature>
<gene>
    <name evidence="12" type="ORF">G4H13_02055</name>
</gene>
<evidence type="ECO:0000256" key="7">
    <source>
        <dbReference type="RuleBase" id="RU361198"/>
    </source>
</evidence>
<organism evidence="12 13">
    <name type="scientific">Streptomyces rhizosphaericus</name>
    <dbReference type="NCBI Taxonomy" id="114699"/>
    <lineage>
        <taxon>Bacteria</taxon>
        <taxon>Bacillati</taxon>
        <taxon>Actinomycetota</taxon>
        <taxon>Actinomycetes</taxon>
        <taxon>Kitasatosporales</taxon>
        <taxon>Streptomycetaceae</taxon>
        <taxon>Streptomyces</taxon>
        <taxon>Streptomyces violaceusniger group</taxon>
    </lineage>
</organism>
<dbReference type="PANTHER" id="PTHR39207:SF1">
    <property type="entry name" value="ALPHA-GLUCURONIDASE A"/>
    <property type="match status" value="1"/>
</dbReference>
<sequence>MARSEYEYEYSRRRVLQASALALATVLSPWSAAVGFAASAGIPDEDGYDLWLRYRPTADPRRLEEYRKALASLARQGEGRVMENAELELRRAVEGFIGTAPARAPAGRASVVIGTVDESPVVRSQVSPDRLARIGAQGFVIEMTGTPGRRRLVIGAHTDRGVLAGVFHLIRLLQLERPLHKLSVLQRPRIARRMMNHWDNFDGSVERGYAGTSIFEWDKLPDISDRVVDYARSMASIGINASVLNNVNASADFITSETLTGLRPLAALLHSWGISTWLSVNYASPMILTADDADPITTADPADRRVQRWWRDKSAEIFTSLPGFGGFLVKANSEGQPGPLDYGRTHAEGANMLARTVAPHDGQIVWRSFVHEDFGDWAEYQYRVFAPLDGAFDDNVILQTKYGPIDFQIREPVHPLFGAMRHTHQMLELQLTQEYTGHEIHTTYLAPLWREVLTFPTRGPGTGPTVADVLADGDGRAPRAGIAGVSNFGNARDWTGQLLGAANTYAFGRMCWNPDADPRDLAAEWAGLTFGHDPMVTEVVADILTHSRRTYEDYTSPLGMGYLTDPGGDHLDPSPLGTLFQSHHSTTEGTGFDRTGATGSGFTGLYPRPWRKRYESTATCPDDLLLFMHWVPYDHRLRSGKTVIQHIYDTHFTGVDRIDRFRAGWSELSGKVDRRRHAAIEAGFEAQRSHATFWRDTVVGFFFDRSRVVDAEREWLHVALNGPRVLLGGRPNLLPVAVTNASARDRDITVALRPPPAGWHTEPAERSAAGAATAELELPVTPPLPGTVAALDLEVAPKLTRLDGRPPALVVAPEGSRCLLALNAGPRNGTSMPGYDALTPESAWSASAGHGWVGAAPSARDRGGEPLLRDHLWHTSSRVLRLALPAGKHTGYALVGDTGATASPTRVAVDGATVATSPKQPGGIFTWLELPLDGGTTGRTTDITFTGVGGPWRLSAFAVTDPTAPAPSLVVLKATAEPVWWTGRANPVTVLVRNTGAKDRAVTARLVTPDGWSGTERTVTVAAGAERELTVTATPVSTPGFATVEIRLTSGDGDEIERGRSVSVVTTPHPDDVASAFDAGPPAGPLLTGYTRLSPEDGYTDDRGFGWVGDRPLTRDRGNADDLRRDIVMQKGEPIVLRIPVPAGTHTVWVLTGDSLTDSGVTTISEGGTVLGRSGDDSLPSRAFVWFSFDLDGGPDGRTADLEITGSKLNGLWRIAALVVG</sequence>
<dbReference type="SUPFAM" id="SSF49785">
    <property type="entry name" value="Galactose-binding domain-like"/>
    <property type="match status" value="2"/>
</dbReference>
<dbReference type="Pfam" id="PF07477">
    <property type="entry name" value="Glyco_hydro_67C"/>
    <property type="match status" value="1"/>
</dbReference>
<evidence type="ECO:0000256" key="8">
    <source>
        <dbReference type="SAM" id="SignalP"/>
    </source>
</evidence>
<dbReference type="Gene3D" id="2.60.120.430">
    <property type="entry name" value="Galactose-binding lectin"/>
    <property type="match status" value="2"/>
</dbReference>
<feature type="domain" description="Glycosyl hydrolase family 67 catalytic" evidence="11">
    <location>
        <begin position="173"/>
        <end position="494"/>
    </location>
</feature>
<dbReference type="Pfam" id="PF03648">
    <property type="entry name" value="Glyco_hydro_67N"/>
    <property type="match status" value="1"/>
</dbReference>
<evidence type="ECO:0000256" key="1">
    <source>
        <dbReference type="ARBA" id="ARBA00008833"/>
    </source>
</evidence>
<keyword evidence="8" id="KW-0732">Signal</keyword>
<comment type="catalytic activity">
    <reaction evidence="7">
        <text>Hydrolysis of (1-&gt;2)-alpha-D-(4-O-methyl)glucuronosyl links in the main chain of hardwood xylans.</text>
        <dbReference type="EC" id="3.2.1.131"/>
    </reaction>
</comment>
<feature type="domain" description="Glycosyl hydrolase family 67 C-terminal" evidence="10">
    <location>
        <begin position="495"/>
        <end position="712"/>
    </location>
</feature>
<keyword evidence="6 7" id="KW-0624">Polysaccharide degradation</keyword>
<reference evidence="12" key="1">
    <citation type="submission" date="2020-02" db="EMBL/GenBank/DDBJ databases">
        <title>A new Streptomyces sp. for controlling soil-borne diseases.</title>
        <authorList>
            <person name="Li X."/>
            <person name="Tian Y."/>
            <person name="Gao K."/>
        </authorList>
    </citation>
    <scope>NUCLEOTIDE SEQUENCE [LARGE SCALE GENOMIC DNA]</scope>
    <source>
        <strain evidence="12">0250</strain>
    </source>
</reference>
<dbReference type="Gene3D" id="3.90.1330.10">
    <property type="entry name" value="Alpha-glucuronidase, C-terminal domain"/>
    <property type="match status" value="1"/>
</dbReference>
<feature type="domain" description="Alpha glucuronidase N-terminal" evidence="9">
    <location>
        <begin position="50"/>
        <end position="169"/>
    </location>
</feature>
<dbReference type="InterPro" id="IPR011099">
    <property type="entry name" value="Glyco_hydro_67_C"/>
</dbReference>
<proteinExistence type="inferred from homology"/>
<dbReference type="InterPro" id="IPR017853">
    <property type="entry name" value="GH"/>
</dbReference>
<dbReference type="RefSeq" id="WP_164423049.1">
    <property type="nucleotide sequence ID" value="NZ_JAAIKT010000001.1"/>
</dbReference>
<comment type="caution">
    <text evidence="12">The sequence shown here is derived from an EMBL/GenBank/DDBJ whole genome shotgun (WGS) entry which is preliminary data.</text>
</comment>
<comment type="subunit">
    <text evidence="7">Homodimer.</text>
</comment>
<evidence type="ECO:0000313" key="13">
    <source>
        <dbReference type="Proteomes" id="UP000476310"/>
    </source>
</evidence>
<feature type="chain" id="PRO_5026171437" description="Xylan alpha-1,2-glucuronidase" evidence="8">
    <location>
        <begin position="33"/>
        <end position="1221"/>
    </location>
</feature>